<dbReference type="PANTHER" id="PTHR34049">
    <property type="entry name" value="F-BOX PROTEIN SKIP27"/>
    <property type="match status" value="1"/>
</dbReference>
<feature type="region of interest" description="Disordered" evidence="1">
    <location>
        <begin position="122"/>
        <end position="147"/>
    </location>
</feature>
<dbReference type="SUPFAM" id="SSF81383">
    <property type="entry name" value="F-box domain"/>
    <property type="match status" value="1"/>
</dbReference>
<dbReference type="OrthoDB" id="786450at2759"/>
<accession>A0A811NG67</accession>
<comment type="caution">
    <text evidence="3">The sequence shown here is derived from an EMBL/GenBank/DDBJ whole genome shotgun (WGS) entry which is preliminary data.</text>
</comment>
<keyword evidence="4" id="KW-1185">Reference proteome</keyword>
<dbReference type="PANTHER" id="PTHR34049:SF1">
    <property type="entry name" value="F-BOX PROTEIN SKIP27"/>
    <property type="match status" value="1"/>
</dbReference>
<dbReference type="InterPro" id="IPR001810">
    <property type="entry name" value="F-box_dom"/>
</dbReference>
<gene>
    <name evidence="3" type="ORF">NCGR_LOCUS15902</name>
</gene>
<evidence type="ECO:0000313" key="3">
    <source>
        <dbReference type="EMBL" id="CAD6223494.1"/>
    </source>
</evidence>
<evidence type="ECO:0000259" key="2">
    <source>
        <dbReference type="PROSITE" id="PS50181"/>
    </source>
</evidence>
<sequence>MAIGQGDAKKGSLATSLSFSNCRSSTRIFGRKRVAVSPTPGSRSPHSPVRTLRKQRSVRFHMDDAVNLIESLPQDVLIKILCKVNHSDLRQLFLVSKPVNEATTVARELHFKFSTPSAKSVFRDEETGDDEDGPGAPKQRRVANARSRLRGKTLEGIAVNLSASFESLISEV</sequence>
<dbReference type="InterPro" id="IPR036047">
    <property type="entry name" value="F-box-like_dom_sf"/>
</dbReference>
<dbReference type="Proteomes" id="UP000604825">
    <property type="component" value="Unassembled WGS sequence"/>
</dbReference>
<evidence type="ECO:0000256" key="1">
    <source>
        <dbReference type="SAM" id="MobiDB-lite"/>
    </source>
</evidence>
<dbReference type="AlphaFoldDB" id="A0A811NG67"/>
<dbReference type="EMBL" id="CAJGYO010000004">
    <property type="protein sequence ID" value="CAD6223494.1"/>
    <property type="molecule type" value="Genomic_DNA"/>
</dbReference>
<dbReference type="CDD" id="cd09917">
    <property type="entry name" value="F-box_SF"/>
    <property type="match status" value="1"/>
</dbReference>
<organism evidence="3 4">
    <name type="scientific">Miscanthus lutarioriparius</name>
    <dbReference type="NCBI Taxonomy" id="422564"/>
    <lineage>
        <taxon>Eukaryota</taxon>
        <taxon>Viridiplantae</taxon>
        <taxon>Streptophyta</taxon>
        <taxon>Embryophyta</taxon>
        <taxon>Tracheophyta</taxon>
        <taxon>Spermatophyta</taxon>
        <taxon>Magnoliopsida</taxon>
        <taxon>Liliopsida</taxon>
        <taxon>Poales</taxon>
        <taxon>Poaceae</taxon>
        <taxon>PACMAD clade</taxon>
        <taxon>Panicoideae</taxon>
        <taxon>Andropogonodae</taxon>
        <taxon>Andropogoneae</taxon>
        <taxon>Saccharinae</taxon>
        <taxon>Miscanthus</taxon>
    </lineage>
</organism>
<feature type="domain" description="F-box" evidence="2">
    <location>
        <begin position="66"/>
        <end position="114"/>
    </location>
</feature>
<dbReference type="PROSITE" id="PS50181">
    <property type="entry name" value="FBOX"/>
    <property type="match status" value="1"/>
</dbReference>
<dbReference type="InterPro" id="IPR045286">
    <property type="entry name" value="FBS1-like"/>
</dbReference>
<protein>
    <recommendedName>
        <fullName evidence="2">F-box domain-containing protein</fullName>
    </recommendedName>
</protein>
<name>A0A811NG67_9POAL</name>
<proteinExistence type="predicted"/>
<evidence type="ECO:0000313" key="4">
    <source>
        <dbReference type="Proteomes" id="UP000604825"/>
    </source>
</evidence>
<feature type="compositionally biased region" description="Basic residues" evidence="1">
    <location>
        <begin position="138"/>
        <end position="147"/>
    </location>
</feature>
<reference evidence="3" key="1">
    <citation type="submission" date="2020-10" db="EMBL/GenBank/DDBJ databases">
        <authorList>
            <person name="Han B."/>
            <person name="Lu T."/>
            <person name="Zhao Q."/>
            <person name="Huang X."/>
            <person name="Zhao Y."/>
        </authorList>
    </citation>
    <scope>NUCLEOTIDE SEQUENCE</scope>
</reference>